<dbReference type="InterPro" id="IPR017981">
    <property type="entry name" value="GPCR_2-like_7TM"/>
</dbReference>
<dbReference type="GO" id="GO:0007166">
    <property type="term" value="P:cell surface receptor signaling pathway"/>
    <property type="evidence" value="ECO:0007669"/>
    <property type="project" value="InterPro"/>
</dbReference>
<proteinExistence type="predicted"/>
<evidence type="ECO:0000256" key="1">
    <source>
        <dbReference type="ARBA" id="ARBA00004141"/>
    </source>
</evidence>
<keyword evidence="3 6" id="KW-1133">Transmembrane helix</keyword>
<dbReference type="GO" id="GO:0005886">
    <property type="term" value="C:plasma membrane"/>
    <property type="evidence" value="ECO:0007669"/>
    <property type="project" value="TreeGrafter"/>
</dbReference>
<dbReference type="EMBL" id="MU802129">
    <property type="protein sequence ID" value="KAJ3981180.1"/>
    <property type="molecule type" value="Genomic_DNA"/>
</dbReference>
<gene>
    <name evidence="8" type="ORF">F5890DRAFT_1618901</name>
</gene>
<evidence type="ECO:0000256" key="3">
    <source>
        <dbReference type="ARBA" id="ARBA00022989"/>
    </source>
</evidence>
<dbReference type="GO" id="GO:0004930">
    <property type="term" value="F:G protein-coupled receptor activity"/>
    <property type="evidence" value="ECO:0007669"/>
    <property type="project" value="InterPro"/>
</dbReference>
<dbReference type="AlphaFoldDB" id="A0AA38PSW3"/>
<name>A0AA38PSW3_9AGAR</name>
<evidence type="ECO:0000313" key="8">
    <source>
        <dbReference type="EMBL" id="KAJ3981180.1"/>
    </source>
</evidence>
<dbReference type="Pfam" id="PF00002">
    <property type="entry name" value="7tm_2"/>
    <property type="match status" value="1"/>
</dbReference>
<feature type="transmembrane region" description="Helical" evidence="6">
    <location>
        <begin position="252"/>
        <end position="272"/>
    </location>
</feature>
<feature type="transmembrane region" description="Helical" evidence="6">
    <location>
        <begin position="133"/>
        <end position="157"/>
    </location>
</feature>
<keyword evidence="2 6" id="KW-0812">Transmembrane</keyword>
<feature type="domain" description="G-protein coupled receptors family 2 profile 2" evidence="7">
    <location>
        <begin position="21"/>
        <end position="190"/>
    </location>
</feature>
<dbReference type="PROSITE" id="PS50261">
    <property type="entry name" value="G_PROTEIN_RECEP_F2_4"/>
    <property type="match status" value="1"/>
</dbReference>
<feature type="transmembrane region" description="Helical" evidence="6">
    <location>
        <begin position="59"/>
        <end position="84"/>
    </location>
</feature>
<protein>
    <recommendedName>
        <fullName evidence="7">G-protein coupled receptors family 2 profile 2 domain-containing protein</fullName>
    </recommendedName>
</protein>
<sequence>MTKSTNSSIPSTLKEFLYDTHDRNGVIVISVTGLVSLIAIVSLLLAKPLKSSTYIRTHLFGYLTSLLLANGMLSVATVMSFNWIVHDQVTAGPYCTVQGALRQAGNIATALWSFIIALHLFNLLFLRFSAKKYAFWLTIIGGWGVVATVVAIGSMVIENAERGPYYGINGPWCWITNAYPEEQIFLEYFLEFLSAGLSCVLFTIVLLRVRGNLLIIDGRWKFQHVRSCDSWQLAFSRDLIDTAMLRFAQSMVWFPIAYTIVLLPSGIAGFGAVSGRPVSPGVEIFTGVTYNLTGLINVLLLLTTRQLYPDMELPEFNTQRNQQATMQLMESGGVTPFTLARSLTAESYHRQRETVLALHRATSVSSYGSSGSLKGHENNGSTWTDITSSLTRHDSSSSTGSWNSLTELIPKPKEVYRTHR</sequence>
<dbReference type="PANTHER" id="PTHR23112:SF0">
    <property type="entry name" value="TRANSMEMBRANE PROTEIN 116"/>
    <property type="match status" value="1"/>
</dbReference>
<dbReference type="Gene3D" id="1.20.1070.10">
    <property type="entry name" value="Rhodopsin 7-helix transmembrane proteins"/>
    <property type="match status" value="1"/>
</dbReference>
<dbReference type="PANTHER" id="PTHR23112">
    <property type="entry name" value="G PROTEIN-COUPLED RECEPTOR 157-RELATED"/>
    <property type="match status" value="1"/>
</dbReference>
<feature type="transmembrane region" description="Helical" evidence="6">
    <location>
        <begin position="104"/>
        <end position="126"/>
    </location>
</feature>
<feature type="region of interest" description="Disordered" evidence="5">
    <location>
        <begin position="367"/>
        <end position="406"/>
    </location>
</feature>
<comment type="caution">
    <text evidence="8">The sequence shown here is derived from an EMBL/GenBank/DDBJ whole genome shotgun (WGS) entry which is preliminary data.</text>
</comment>
<dbReference type="InterPro" id="IPR000832">
    <property type="entry name" value="GPCR_2_secretin-like"/>
</dbReference>
<evidence type="ECO:0000256" key="4">
    <source>
        <dbReference type="ARBA" id="ARBA00023136"/>
    </source>
</evidence>
<evidence type="ECO:0000256" key="2">
    <source>
        <dbReference type="ARBA" id="ARBA00022692"/>
    </source>
</evidence>
<accession>A0AA38PSW3</accession>
<organism evidence="8 9">
    <name type="scientific">Lentinula detonsa</name>
    <dbReference type="NCBI Taxonomy" id="2804962"/>
    <lineage>
        <taxon>Eukaryota</taxon>
        <taxon>Fungi</taxon>
        <taxon>Dikarya</taxon>
        <taxon>Basidiomycota</taxon>
        <taxon>Agaricomycotina</taxon>
        <taxon>Agaricomycetes</taxon>
        <taxon>Agaricomycetidae</taxon>
        <taxon>Agaricales</taxon>
        <taxon>Marasmiineae</taxon>
        <taxon>Omphalotaceae</taxon>
        <taxon>Lentinula</taxon>
    </lineage>
</organism>
<evidence type="ECO:0000259" key="7">
    <source>
        <dbReference type="PROSITE" id="PS50261"/>
    </source>
</evidence>
<feature type="transmembrane region" description="Helical" evidence="6">
    <location>
        <begin position="284"/>
        <end position="302"/>
    </location>
</feature>
<keyword evidence="4 6" id="KW-0472">Membrane</keyword>
<reference evidence="8" key="1">
    <citation type="submission" date="2022-08" db="EMBL/GenBank/DDBJ databases">
        <authorList>
            <consortium name="DOE Joint Genome Institute"/>
            <person name="Min B."/>
            <person name="Riley R."/>
            <person name="Sierra-Patev S."/>
            <person name="Naranjo-Ortiz M."/>
            <person name="Looney B."/>
            <person name="Konkel Z."/>
            <person name="Slot J.C."/>
            <person name="Sakamoto Y."/>
            <person name="Steenwyk J.L."/>
            <person name="Rokas A."/>
            <person name="Carro J."/>
            <person name="Camarero S."/>
            <person name="Ferreira P."/>
            <person name="Molpeceres G."/>
            <person name="Ruiz-Duenas F.J."/>
            <person name="Serrano A."/>
            <person name="Henrissat B."/>
            <person name="Drula E."/>
            <person name="Hughes K.W."/>
            <person name="Mata J.L."/>
            <person name="Ishikawa N.K."/>
            <person name="Vargas-Isla R."/>
            <person name="Ushijima S."/>
            <person name="Smith C.A."/>
            <person name="Ahrendt S."/>
            <person name="Andreopoulos W."/>
            <person name="He G."/>
            <person name="Labutti K."/>
            <person name="Lipzen A."/>
            <person name="Ng V."/>
            <person name="Sandor L."/>
            <person name="Barry K."/>
            <person name="Martinez A.T."/>
            <person name="Xiao Y."/>
            <person name="Gibbons J.G."/>
            <person name="Terashima K."/>
            <person name="Hibbett D.S."/>
            <person name="Grigoriev I.V."/>
        </authorList>
    </citation>
    <scope>NUCLEOTIDE SEQUENCE</scope>
    <source>
        <strain evidence="8">TFB7829</strain>
    </source>
</reference>
<feature type="transmembrane region" description="Helical" evidence="6">
    <location>
        <begin position="188"/>
        <end position="209"/>
    </location>
</feature>
<feature type="transmembrane region" description="Helical" evidence="6">
    <location>
        <begin position="26"/>
        <end position="47"/>
    </location>
</feature>
<evidence type="ECO:0000256" key="5">
    <source>
        <dbReference type="SAM" id="MobiDB-lite"/>
    </source>
</evidence>
<dbReference type="Proteomes" id="UP001163850">
    <property type="component" value="Unassembled WGS sequence"/>
</dbReference>
<evidence type="ECO:0000256" key="6">
    <source>
        <dbReference type="SAM" id="Phobius"/>
    </source>
</evidence>
<evidence type="ECO:0000313" key="9">
    <source>
        <dbReference type="Proteomes" id="UP001163850"/>
    </source>
</evidence>
<comment type="subcellular location">
    <subcellularLocation>
        <location evidence="1">Membrane</location>
        <topology evidence="1">Multi-pass membrane protein</topology>
    </subcellularLocation>
</comment>
<dbReference type="GO" id="GO:0007189">
    <property type="term" value="P:adenylate cyclase-activating G protein-coupled receptor signaling pathway"/>
    <property type="evidence" value="ECO:0007669"/>
    <property type="project" value="TreeGrafter"/>
</dbReference>